<evidence type="ECO:0000256" key="1">
    <source>
        <dbReference type="SAM" id="MobiDB-lite"/>
    </source>
</evidence>
<keyword evidence="4" id="KW-1185">Reference proteome</keyword>
<keyword evidence="2" id="KW-0472">Membrane</keyword>
<dbReference type="AlphaFoldDB" id="A0A4Q2S7L1"/>
<accession>A0A4Q2S7L1</accession>
<dbReference type="OrthoDB" id="3788980at2"/>
<feature type="compositionally biased region" description="Basic and acidic residues" evidence="1">
    <location>
        <begin position="40"/>
        <end position="51"/>
    </location>
</feature>
<keyword evidence="2" id="KW-0812">Transmembrane</keyword>
<proteinExistence type="predicted"/>
<keyword evidence="2" id="KW-1133">Transmembrane helix</keyword>
<name>A0A4Q2S7L1_9ACTN</name>
<reference evidence="3 4" key="1">
    <citation type="submission" date="2019-01" db="EMBL/GenBank/DDBJ databases">
        <title>Novel species of Nocardioides.</title>
        <authorList>
            <person name="Liu Q."/>
            <person name="Xin Y.-H."/>
        </authorList>
    </citation>
    <scope>NUCLEOTIDE SEQUENCE [LARGE SCALE GENOMIC DNA]</scope>
    <source>
        <strain evidence="3 4">HLT3-15</strain>
    </source>
</reference>
<protein>
    <submittedName>
        <fullName evidence="3">Uncharacterized protein</fullName>
    </submittedName>
</protein>
<dbReference type="RefSeq" id="WP_129473338.1">
    <property type="nucleotide sequence ID" value="NZ_SDWS01000001.1"/>
</dbReference>
<evidence type="ECO:0000313" key="4">
    <source>
        <dbReference type="Proteomes" id="UP000291838"/>
    </source>
</evidence>
<comment type="caution">
    <text evidence="3">The sequence shown here is derived from an EMBL/GenBank/DDBJ whole genome shotgun (WGS) entry which is preliminary data.</text>
</comment>
<gene>
    <name evidence="3" type="ORF">EUA06_02105</name>
</gene>
<feature type="transmembrane region" description="Helical" evidence="2">
    <location>
        <begin position="66"/>
        <end position="89"/>
    </location>
</feature>
<evidence type="ECO:0000313" key="3">
    <source>
        <dbReference type="EMBL" id="RYB96389.1"/>
    </source>
</evidence>
<sequence>MTKKGYQKRLPTVLVPAPRAVPRQERVPEVQPPVQPEVQPEPREVPHEQRPAPEASSPARSTTRKVVAASVLGLVVALVAGVGLVSMLAGDEPSPEAGPRAVLTSPPPVLIGAGESYVDLSVMANGDVEATQWIVAAEPIDRLRLDLPELAGAEEITASAVIVLADGEVVAGPDRITGRGATYALDAATDVQVSYRLTGAIVFSDSVTGRALAAPGMDAAYAPRSRSETRVVRGPGLLSLACGKPPAEQLVPCGQETSPEEWSVDLTGTEVEDRVVAQLTLG</sequence>
<feature type="region of interest" description="Disordered" evidence="1">
    <location>
        <begin position="1"/>
        <end position="63"/>
    </location>
</feature>
<dbReference type="EMBL" id="SDWS01000001">
    <property type="protein sequence ID" value="RYB96389.1"/>
    <property type="molecule type" value="Genomic_DNA"/>
</dbReference>
<dbReference type="Proteomes" id="UP000291838">
    <property type="component" value="Unassembled WGS sequence"/>
</dbReference>
<organism evidence="3 4">
    <name type="scientific">Nocardioides glacieisoli</name>
    <dbReference type="NCBI Taxonomy" id="1168730"/>
    <lineage>
        <taxon>Bacteria</taxon>
        <taxon>Bacillati</taxon>
        <taxon>Actinomycetota</taxon>
        <taxon>Actinomycetes</taxon>
        <taxon>Propionibacteriales</taxon>
        <taxon>Nocardioidaceae</taxon>
        <taxon>Nocardioides</taxon>
    </lineage>
</organism>
<evidence type="ECO:0000256" key="2">
    <source>
        <dbReference type="SAM" id="Phobius"/>
    </source>
</evidence>